<sequence length="58" mass="6267">MRAWKWIGLAGVAGVAATGVAVARAERRRRNYTPDEVRAKLHERVAAADKGKGTPPAR</sequence>
<protein>
    <recommendedName>
        <fullName evidence="3">Secreted protein</fullName>
    </recommendedName>
</protein>
<evidence type="ECO:0008006" key="3">
    <source>
        <dbReference type="Google" id="ProtNLM"/>
    </source>
</evidence>
<dbReference type="RefSeq" id="WP_398276073.1">
    <property type="nucleotide sequence ID" value="NZ_JBITLV010000001.1"/>
</dbReference>
<name>A0ABW8AJ81_9ACTN</name>
<dbReference type="EMBL" id="JBITLV010000001">
    <property type="protein sequence ID" value="MFI7586435.1"/>
    <property type="molecule type" value="Genomic_DNA"/>
</dbReference>
<dbReference type="Proteomes" id="UP001612915">
    <property type="component" value="Unassembled WGS sequence"/>
</dbReference>
<accession>A0ABW8AJ81</accession>
<organism evidence="1 2">
    <name type="scientific">Spongisporangium articulatum</name>
    <dbReference type="NCBI Taxonomy" id="3362603"/>
    <lineage>
        <taxon>Bacteria</taxon>
        <taxon>Bacillati</taxon>
        <taxon>Actinomycetota</taxon>
        <taxon>Actinomycetes</taxon>
        <taxon>Kineosporiales</taxon>
        <taxon>Kineosporiaceae</taxon>
        <taxon>Spongisporangium</taxon>
    </lineage>
</organism>
<keyword evidence="2" id="KW-1185">Reference proteome</keyword>
<evidence type="ECO:0000313" key="2">
    <source>
        <dbReference type="Proteomes" id="UP001612915"/>
    </source>
</evidence>
<comment type="caution">
    <text evidence="1">The sequence shown here is derived from an EMBL/GenBank/DDBJ whole genome shotgun (WGS) entry which is preliminary data.</text>
</comment>
<reference evidence="1 2" key="1">
    <citation type="submission" date="2024-10" db="EMBL/GenBank/DDBJ databases">
        <title>The Natural Products Discovery Center: Release of the First 8490 Sequenced Strains for Exploring Actinobacteria Biosynthetic Diversity.</title>
        <authorList>
            <person name="Kalkreuter E."/>
            <person name="Kautsar S.A."/>
            <person name="Yang D."/>
            <person name="Bader C.D."/>
            <person name="Teijaro C.N."/>
            <person name="Fluegel L."/>
            <person name="Davis C.M."/>
            <person name="Simpson J.R."/>
            <person name="Lauterbach L."/>
            <person name="Steele A.D."/>
            <person name="Gui C."/>
            <person name="Meng S."/>
            <person name="Li G."/>
            <person name="Viehrig K."/>
            <person name="Ye F."/>
            <person name="Su P."/>
            <person name="Kiefer A.F."/>
            <person name="Nichols A."/>
            <person name="Cepeda A.J."/>
            <person name="Yan W."/>
            <person name="Fan B."/>
            <person name="Jiang Y."/>
            <person name="Adhikari A."/>
            <person name="Zheng C.-J."/>
            <person name="Schuster L."/>
            <person name="Cowan T.M."/>
            <person name="Smanski M.J."/>
            <person name="Chevrette M.G."/>
            <person name="De Carvalho L.P.S."/>
            <person name="Shen B."/>
        </authorList>
    </citation>
    <scope>NUCLEOTIDE SEQUENCE [LARGE SCALE GENOMIC DNA]</scope>
    <source>
        <strain evidence="1 2">NPDC049639</strain>
    </source>
</reference>
<proteinExistence type="predicted"/>
<evidence type="ECO:0000313" key="1">
    <source>
        <dbReference type="EMBL" id="MFI7586435.1"/>
    </source>
</evidence>
<gene>
    <name evidence="1" type="ORF">ACIB24_05115</name>
</gene>